<accession>A0ABY1NWT8</accession>
<reference evidence="3 4" key="1">
    <citation type="submission" date="2017-05" db="EMBL/GenBank/DDBJ databases">
        <authorList>
            <person name="Varghese N."/>
            <person name="Submissions S."/>
        </authorList>
    </citation>
    <scope>NUCLEOTIDE SEQUENCE [LARGE SCALE GENOMIC DNA]</scope>
    <source>
        <strain evidence="3 4">DSM 15360</strain>
    </source>
</reference>
<proteinExistence type="predicted"/>
<evidence type="ECO:0000313" key="3">
    <source>
        <dbReference type="EMBL" id="SMP20525.1"/>
    </source>
</evidence>
<feature type="signal peptide" evidence="1">
    <location>
        <begin position="1"/>
        <end position="23"/>
    </location>
</feature>
<comment type="caution">
    <text evidence="3">The sequence shown here is derived from an EMBL/GenBank/DDBJ whole genome shotgun (WGS) entry which is preliminary data.</text>
</comment>
<feature type="domain" description="DM13" evidence="2">
    <location>
        <begin position="53"/>
        <end position="156"/>
    </location>
</feature>
<organism evidence="3 4">
    <name type="scientific">Algoriphagus winogradskyi</name>
    <dbReference type="NCBI Taxonomy" id="237017"/>
    <lineage>
        <taxon>Bacteria</taxon>
        <taxon>Pseudomonadati</taxon>
        <taxon>Bacteroidota</taxon>
        <taxon>Cytophagia</taxon>
        <taxon>Cytophagales</taxon>
        <taxon>Cyclobacteriaceae</taxon>
        <taxon>Algoriphagus</taxon>
    </lineage>
</organism>
<dbReference type="InterPro" id="IPR019545">
    <property type="entry name" value="DM13_domain"/>
</dbReference>
<feature type="chain" id="PRO_5046603135" description="DM13 domain-containing protein" evidence="1">
    <location>
        <begin position="24"/>
        <end position="156"/>
    </location>
</feature>
<dbReference type="RefSeq" id="WP_283412673.1">
    <property type="nucleotide sequence ID" value="NZ_FXUA01000003.1"/>
</dbReference>
<name>A0ABY1NWT8_9BACT</name>
<keyword evidence="4" id="KW-1185">Reference proteome</keyword>
<evidence type="ECO:0000259" key="2">
    <source>
        <dbReference type="PROSITE" id="PS51549"/>
    </source>
</evidence>
<evidence type="ECO:0000313" key="4">
    <source>
        <dbReference type="Proteomes" id="UP001157915"/>
    </source>
</evidence>
<dbReference type="PROSITE" id="PS51257">
    <property type="entry name" value="PROKAR_LIPOPROTEIN"/>
    <property type="match status" value="1"/>
</dbReference>
<gene>
    <name evidence="3" type="ORF">SAMN06265367_103142</name>
</gene>
<dbReference type="EMBL" id="FXUA01000003">
    <property type="protein sequence ID" value="SMP20525.1"/>
    <property type="molecule type" value="Genomic_DNA"/>
</dbReference>
<evidence type="ECO:0000256" key="1">
    <source>
        <dbReference type="SAM" id="SignalP"/>
    </source>
</evidence>
<protein>
    <recommendedName>
        <fullName evidence="2">DM13 domain-containing protein</fullName>
    </recommendedName>
</protein>
<sequence>MKLSITYSLVFSILLFSSACNNSKDSDPIIPDDTSGIPGSVKVTGEVEILKTGTFTSQSGSNTKGMIDLVTDESGSYFIKLGSDFTSSFHTGTVTVYLSSSKDLTLSEKESFQLVAVVNEPGEHYFKLANFPDSKFSHGILWCGAAAIPFGFAELK</sequence>
<dbReference type="PROSITE" id="PS51549">
    <property type="entry name" value="DM13"/>
    <property type="match status" value="1"/>
</dbReference>
<dbReference type="Proteomes" id="UP001157915">
    <property type="component" value="Unassembled WGS sequence"/>
</dbReference>
<keyword evidence="1" id="KW-0732">Signal</keyword>